<dbReference type="PANTHER" id="PTHR34606">
    <property type="entry name" value="BON DOMAIN-CONTAINING PROTEIN"/>
    <property type="match status" value="1"/>
</dbReference>
<name>A0A3B1AW29_9ZZZZ</name>
<evidence type="ECO:0000313" key="2">
    <source>
        <dbReference type="EMBL" id="VAX10236.1"/>
    </source>
</evidence>
<feature type="domain" description="BON" evidence="1">
    <location>
        <begin position="123"/>
        <end position="191"/>
    </location>
</feature>
<gene>
    <name evidence="2" type="ORF">MNBD_GAMMA26-2598</name>
</gene>
<organism evidence="2">
    <name type="scientific">hydrothermal vent metagenome</name>
    <dbReference type="NCBI Taxonomy" id="652676"/>
    <lineage>
        <taxon>unclassified sequences</taxon>
        <taxon>metagenomes</taxon>
        <taxon>ecological metagenomes</taxon>
    </lineage>
</organism>
<dbReference type="EMBL" id="UOFX01000069">
    <property type="protein sequence ID" value="VAX10236.1"/>
    <property type="molecule type" value="Genomic_DNA"/>
</dbReference>
<sequence length="191" mass="20897">MKPIIPLLLAALTMQLFGCTAAVVGGGATGAAMVHDRRTAPTMLEDQAIEIKSFKLLLDQPEISDYSNISITSYNLKVLLSGEADTPEVSNRFAELVSHIQRVEQVHNEIVVGPSGTLLDQTNDAYLTSKVKFALLSINNKAFDPTRVKVVTSQGTVFLMGIISRQDADLVTNEVRYVTGVKRVVKIFEYL</sequence>
<dbReference type="PANTHER" id="PTHR34606:SF4">
    <property type="entry name" value="OUTER MEMBRANE LIPOPROTEIN DOLP"/>
    <property type="match status" value="1"/>
</dbReference>
<accession>A0A3B1AW29</accession>
<dbReference type="InterPro" id="IPR007055">
    <property type="entry name" value="BON_dom"/>
</dbReference>
<reference evidence="2" key="1">
    <citation type="submission" date="2018-06" db="EMBL/GenBank/DDBJ databases">
        <authorList>
            <person name="Zhirakovskaya E."/>
        </authorList>
    </citation>
    <scope>NUCLEOTIDE SEQUENCE</scope>
</reference>
<dbReference type="Pfam" id="PF04972">
    <property type="entry name" value="BON"/>
    <property type="match status" value="2"/>
</dbReference>
<dbReference type="InterPro" id="IPR051686">
    <property type="entry name" value="Lipoprotein_DolP"/>
</dbReference>
<evidence type="ECO:0000259" key="1">
    <source>
        <dbReference type="PROSITE" id="PS50914"/>
    </source>
</evidence>
<proteinExistence type="predicted"/>
<dbReference type="AlphaFoldDB" id="A0A3B1AW29"/>
<feature type="domain" description="BON" evidence="1">
    <location>
        <begin position="45"/>
        <end position="114"/>
    </location>
</feature>
<dbReference type="PROSITE" id="PS50914">
    <property type="entry name" value="BON"/>
    <property type="match status" value="2"/>
</dbReference>
<protein>
    <submittedName>
        <fullName evidence="2">21 kDa hemolysin</fullName>
    </submittedName>
</protein>